<dbReference type="InterPro" id="IPR009057">
    <property type="entry name" value="Homeodomain-like_sf"/>
</dbReference>
<dbReference type="AlphaFoldDB" id="A0A378U567"/>
<dbReference type="Proteomes" id="UP000255389">
    <property type="component" value="Unassembled WGS sequence"/>
</dbReference>
<dbReference type="SUPFAM" id="SSF46689">
    <property type="entry name" value="Homeodomain-like"/>
    <property type="match status" value="1"/>
</dbReference>
<evidence type="ECO:0000313" key="5">
    <source>
        <dbReference type="Proteomes" id="UP000255389"/>
    </source>
</evidence>
<sequence>MSGHALGGVLIVVDSRPGTAGVRTRDPDRKNRILLAASDLIGRKGFHAVSIADIGNAAGITGSGVYRHFDSKSAILVALFDRVIDDLIAEEQSILDGTAELPTALEALIDGQVEFVVGDRQLAQVYYNEINNLPDEDRRRLRRKQRLYLEEWVHLVNELREDLDDTEARVVVHAAIGAIQSPLFHNTGLADERLRVLLTDSARAILSTSRAGAAHL</sequence>
<gene>
    <name evidence="4" type="primary">kstR2_1</name>
    <name evidence="4" type="ORF">NCTC1542_00104</name>
</gene>
<dbReference type="InterPro" id="IPR036271">
    <property type="entry name" value="Tet_transcr_reg_TetR-rel_C_sf"/>
</dbReference>
<evidence type="ECO:0000313" key="4">
    <source>
        <dbReference type="EMBL" id="STZ72567.1"/>
    </source>
</evidence>
<dbReference type="Gene3D" id="1.10.357.10">
    <property type="entry name" value="Tetracycline Repressor, domain 2"/>
    <property type="match status" value="1"/>
</dbReference>
<proteinExistence type="predicted"/>
<dbReference type="Gene3D" id="1.10.10.60">
    <property type="entry name" value="Homeodomain-like"/>
    <property type="match status" value="1"/>
</dbReference>
<dbReference type="Pfam" id="PF00440">
    <property type="entry name" value="TetR_N"/>
    <property type="match status" value="1"/>
</dbReference>
<dbReference type="InterPro" id="IPR041490">
    <property type="entry name" value="KstR2_TetR_C"/>
</dbReference>
<dbReference type="SUPFAM" id="SSF48498">
    <property type="entry name" value="Tetracyclin repressor-like, C-terminal domain"/>
    <property type="match status" value="1"/>
</dbReference>
<keyword evidence="1 2" id="KW-0238">DNA-binding</keyword>
<dbReference type="GO" id="GO:0000976">
    <property type="term" value="F:transcription cis-regulatory region binding"/>
    <property type="evidence" value="ECO:0007669"/>
    <property type="project" value="TreeGrafter"/>
</dbReference>
<name>A0A378U567_MYCFO</name>
<dbReference type="Pfam" id="PF17932">
    <property type="entry name" value="TetR_C_24"/>
    <property type="match status" value="1"/>
</dbReference>
<organism evidence="4 5">
    <name type="scientific">Mycolicibacterium fortuitum</name>
    <name type="common">Mycobacterium fortuitum</name>
    <dbReference type="NCBI Taxonomy" id="1766"/>
    <lineage>
        <taxon>Bacteria</taxon>
        <taxon>Bacillati</taxon>
        <taxon>Actinomycetota</taxon>
        <taxon>Actinomycetes</taxon>
        <taxon>Mycobacteriales</taxon>
        <taxon>Mycobacteriaceae</taxon>
        <taxon>Mycolicibacterium</taxon>
    </lineage>
</organism>
<dbReference type="EMBL" id="UGQY01000001">
    <property type="protein sequence ID" value="STZ72567.1"/>
    <property type="molecule type" value="Genomic_DNA"/>
</dbReference>
<dbReference type="InterPro" id="IPR001647">
    <property type="entry name" value="HTH_TetR"/>
</dbReference>
<dbReference type="GO" id="GO:0003700">
    <property type="term" value="F:DNA-binding transcription factor activity"/>
    <property type="evidence" value="ECO:0007669"/>
    <property type="project" value="TreeGrafter"/>
</dbReference>
<evidence type="ECO:0000259" key="3">
    <source>
        <dbReference type="PROSITE" id="PS50977"/>
    </source>
</evidence>
<protein>
    <submittedName>
        <fullName evidence="4">TetR family transcriptional regulator</fullName>
    </submittedName>
</protein>
<feature type="DNA-binding region" description="H-T-H motif" evidence="2">
    <location>
        <begin position="50"/>
        <end position="69"/>
    </location>
</feature>
<reference evidence="4 5" key="1">
    <citation type="submission" date="2018-06" db="EMBL/GenBank/DDBJ databases">
        <authorList>
            <consortium name="Pathogen Informatics"/>
            <person name="Doyle S."/>
        </authorList>
    </citation>
    <scope>NUCLEOTIDE SEQUENCE [LARGE SCALE GENOMIC DNA]</scope>
    <source>
        <strain evidence="4 5">NCTC1542</strain>
    </source>
</reference>
<dbReference type="PANTHER" id="PTHR30055:SF237">
    <property type="entry name" value="TRANSCRIPTIONAL REPRESSOR MCE3R"/>
    <property type="match status" value="1"/>
</dbReference>
<dbReference type="InterPro" id="IPR050109">
    <property type="entry name" value="HTH-type_TetR-like_transc_reg"/>
</dbReference>
<evidence type="ECO:0000256" key="1">
    <source>
        <dbReference type="ARBA" id="ARBA00023125"/>
    </source>
</evidence>
<evidence type="ECO:0000256" key="2">
    <source>
        <dbReference type="PROSITE-ProRule" id="PRU00335"/>
    </source>
</evidence>
<dbReference type="PRINTS" id="PR00455">
    <property type="entry name" value="HTHTETR"/>
</dbReference>
<accession>A0A378U567</accession>
<dbReference type="PROSITE" id="PS50977">
    <property type="entry name" value="HTH_TETR_2"/>
    <property type="match status" value="1"/>
</dbReference>
<feature type="domain" description="HTH tetR-type" evidence="3">
    <location>
        <begin position="27"/>
        <end position="87"/>
    </location>
</feature>
<dbReference type="PANTHER" id="PTHR30055">
    <property type="entry name" value="HTH-TYPE TRANSCRIPTIONAL REGULATOR RUTR"/>
    <property type="match status" value="1"/>
</dbReference>
<dbReference type="RefSeq" id="WP_151245624.1">
    <property type="nucleotide sequence ID" value="NZ_JAAZWN010000005.1"/>
</dbReference>